<proteinExistence type="predicted"/>
<accession>A0AAD5QSW9</accession>
<comment type="caution">
    <text evidence="1">The sequence shown here is derived from an EMBL/GenBank/DDBJ whole genome shotgun (WGS) entry which is preliminary data.</text>
</comment>
<organism evidence="1 2">
    <name type="scientific">Parelaphostrongylus tenuis</name>
    <name type="common">Meningeal worm</name>
    <dbReference type="NCBI Taxonomy" id="148309"/>
    <lineage>
        <taxon>Eukaryota</taxon>
        <taxon>Metazoa</taxon>
        <taxon>Ecdysozoa</taxon>
        <taxon>Nematoda</taxon>
        <taxon>Chromadorea</taxon>
        <taxon>Rhabditida</taxon>
        <taxon>Rhabditina</taxon>
        <taxon>Rhabditomorpha</taxon>
        <taxon>Strongyloidea</taxon>
        <taxon>Metastrongylidae</taxon>
        <taxon>Parelaphostrongylus</taxon>
    </lineage>
</organism>
<evidence type="ECO:0000313" key="1">
    <source>
        <dbReference type="EMBL" id="KAJ1360444.1"/>
    </source>
</evidence>
<evidence type="ECO:0000313" key="2">
    <source>
        <dbReference type="Proteomes" id="UP001196413"/>
    </source>
</evidence>
<reference evidence="1" key="1">
    <citation type="submission" date="2021-06" db="EMBL/GenBank/DDBJ databases">
        <title>Parelaphostrongylus tenuis whole genome reference sequence.</title>
        <authorList>
            <person name="Garwood T.J."/>
            <person name="Larsen P.A."/>
            <person name="Fountain-Jones N.M."/>
            <person name="Garbe J.R."/>
            <person name="Macchietto M.G."/>
            <person name="Kania S.A."/>
            <person name="Gerhold R.W."/>
            <person name="Richards J.E."/>
            <person name="Wolf T.M."/>
        </authorList>
    </citation>
    <scope>NUCLEOTIDE SEQUENCE</scope>
    <source>
        <strain evidence="1">MNPRO001-30</strain>
        <tissue evidence="1">Meninges</tissue>
    </source>
</reference>
<dbReference type="AlphaFoldDB" id="A0AAD5QSW9"/>
<sequence>MGLQPGDDASGNCAQLPRKSISASATNGFDYVSPVPASATYNDISIAIAKWTDKFNHLSESSTIYKGDPKLLSFASVSTLAECS</sequence>
<dbReference type="Proteomes" id="UP001196413">
    <property type="component" value="Unassembled WGS sequence"/>
</dbReference>
<dbReference type="EMBL" id="JAHQIW010003867">
    <property type="protein sequence ID" value="KAJ1360444.1"/>
    <property type="molecule type" value="Genomic_DNA"/>
</dbReference>
<protein>
    <submittedName>
        <fullName evidence="1">Uncharacterized protein</fullName>
    </submittedName>
</protein>
<name>A0AAD5QSW9_PARTN</name>
<gene>
    <name evidence="1" type="ORF">KIN20_019413</name>
</gene>
<keyword evidence="2" id="KW-1185">Reference proteome</keyword>